<dbReference type="PANTHER" id="PTHR43776">
    <property type="entry name" value="TRANSPORT ATP-BINDING PROTEIN"/>
    <property type="match status" value="1"/>
</dbReference>
<organism evidence="6 7">
    <name type="scientific">Aureibacillus halotolerans</name>
    <dbReference type="NCBI Taxonomy" id="1508390"/>
    <lineage>
        <taxon>Bacteria</taxon>
        <taxon>Bacillati</taxon>
        <taxon>Bacillota</taxon>
        <taxon>Bacilli</taxon>
        <taxon>Bacillales</taxon>
        <taxon>Bacillaceae</taxon>
        <taxon>Aureibacillus</taxon>
    </lineage>
</organism>
<evidence type="ECO:0000313" key="6">
    <source>
        <dbReference type="EMBL" id="TDQ38298.1"/>
    </source>
</evidence>
<dbReference type="InterPro" id="IPR003593">
    <property type="entry name" value="AAA+_ATPase"/>
</dbReference>
<dbReference type="NCBIfam" id="NF008453">
    <property type="entry name" value="PRK11308.1"/>
    <property type="match status" value="1"/>
</dbReference>
<comment type="caution">
    <text evidence="6">The sequence shown here is derived from an EMBL/GenBank/DDBJ whole genome shotgun (WGS) entry which is preliminary data.</text>
</comment>
<dbReference type="InterPro" id="IPR027417">
    <property type="entry name" value="P-loop_NTPase"/>
</dbReference>
<sequence>MSESTVLLEATNIKKYFPIKKGVLKKTVGHVRAVDDVSLTIRKGETFGLVGESGSGKSTLGRVLLQLQALTSGTVQFKGQPIHNANAQQLRAIRKHMQIIFQDPFASLDPRFTIRDIIAEPFQIHQMLKGQALDNKIDDLLQRVGLDPQRKHAYPHEFSGGQRQRVGIARAIALQPDFIVADEAVSALDVSVQAQVINLLKDLQQDLGLTYLFIAHGLNVVRHISDRVGVMYLGQLVEVGPTDALYETPAHPYTKALIDTNPNPNPYKRKKRILLKGEIPSPANPPSGCRFHTRCPIATDTCKTEAPSLKAFGQDRLVACHYPIQDH</sequence>
<dbReference type="InterPro" id="IPR017871">
    <property type="entry name" value="ABC_transporter-like_CS"/>
</dbReference>
<keyword evidence="2" id="KW-0813">Transport</keyword>
<dbReference type="NCBIfam" id="TIGR01727">
    <property type="entry name" value="oligo_HPY"/>
    <property type="match status" value="1"/>
</dbReference>
<dbReference type="GO" id="GO:0016887">
    <property type="term" value="F:ATP hydrolysis activity"/>
    <property type="evidence" value="ECO:0007669"/>
    <property type="project" value="InterPro"/>
</dbReference>
<evidence type="ECO:0000256" key="2">
    <source>
        <dbReference type="ARBA" id="ARBA00022448"/>
    </source>
</evidence>
<dbReference type="PROSITE" id="PS50893">
    <property type="entry name" value="ABC_TRANSPORTER_2"/>
    <property type="match status" value="1"/>
</dbReference>
<dbReference type="GO" id="GO:0015833">
    <property type="term" value="P:peptide transport"/>
    <property type="evidence" value="ECO:0007669"/>
    <property type="project" value="InterPro"/>
</dbReference>
<dbReference type="Pfam" id="PF00005">
    <property type="entry name" value="ABC_tran"/>
    <property type="match status" value="1"/>
</dbReference>
<dbReference type="PANTHER" id="PTHR43776:SF8">
    <property type="entry name" value="ABC TRANSPORTER, ATP-BINDING PROTEIN"/>
    <property type="match status" value="1"/>
</dbReference>
<protein>
    <submittedName>
        <fullName evidence="6">Peptide/nickel transport system ATP-binding protein</fullName>
    </submittedName>
</protein>
<dbReference type="SUPFAM" id="SSF52540">
    <property type="entry name" value="P-loop containing nucleoside triphosphate hydrolases"/>
    <property type="match status" value="1"/>
</dbReference>
<dbReference type="InterPro" id="IPR013563">
    <property type="entry name" value="Oligopep_ABC_C"/>
</dbReference>
<proteinExistence type="inferred from homology"/>
<keyword evidence="4 6" id="KW-0067">ATP-binding</keyword>
<keyword evidence="3" id="KW-0547">Nucleotide-binding</keyword>
<comment type="similarity">
    <text evidence="1">Belongs to the ABC transporter superfamily.</text>
</comment>
<dbReference type="InterPro" id="IPR003439">
    <property type="entry name" value="ABC_transporter-like_ATP-bd"/>
</dbReference>
<dbReference type="CDD" id="cd03257">
    <property type="entry name" value="ABC_NikE_OppD_transporters"/>
    <property type="match status" value="1"/>
</dbReference>
<keyword evidence="7" id="KW-1185">Reference proteome</keyword>
<evidence type="ECO:0000256" key="1">
    <source>
        <dbReference type="ARBA" id="ARBA00005417"/>
    </source>
</evidence>
<name>A0A4R6TWR1_9BACI</name>
<evidence type="ECO:0000256" key="4">
    <source>
        <dbReference type="ARBA" id="ARBA00022840"/>
    </source>
</evidence>
<dbReference type="GO" id="GO:0055085">
    <property type="term" value="P:transmembrane transport"/>
    <property type="evidence" value="ECO:0007669"/>
    <property type="project" value="UniProtKB-ARBA"/>
</dbReference>
<dbReference type="InterPro" id="IPR050319">
    <property type="entry name" value="ABC_transp_ATP-bind"/>
</dbReference>
<dbReference type="OrthoDB" id="9802264at2"/>
<dbReference type="RefSeq" id="WP_133580876.1">
    <property type="nucleotide sequence ID" value="NZ_SNYJ01000010.1"/>
</dbReference>
<reference evidence="6 7" key="1">
    <citation type="submission" date="2019-03" db="EMBL/GenBank/DDBJ databases">
        <title>Genomic Encyclopedia of Type Strains, Phase IV (KMG-IV): sequencing the most valuable type-strain genomes for metagenomic binning, comparative biology and taxonomic classification.</title>
        <authorList>
            <person name="Goeker M."/>
        </authorList>
    </citation>
    <scope>NUCLEOTIDE SEQUENCE [LARGE SCALE GENOMIC DNA]</scope>
    <source>
        <strain evidence="6 7">DSM 28697</strain>
    </source>
</reference>
<accession>A0A4R6TWR1</accession>
<evidence type="ECO:0000256" key="3">
    <source>
        <dbReference type="ARBA" id="ARBA00022741"/>
    </source>
</evidence>
<dbReference type="SMART" id="SM00382">
    <property type="entry name" value="AAA"/>
    <property type="match status" value="1"/>
</dbReference>
<dbReference type="AlphaFoldDB" id="A0A4R6TWR1"/>
<evidence type="ECO:0000259" key="5">
    <source>
        <dbReference type="PROSITE" id="PS50893"/>
    </source>
</evidence>
<dbReference type="GO" id="GO:0005524">
    <property type="term" value="F:ATP binding"/>
    <property type="evidence" value="ECO:0007669"/>
    <property type="project" value="UniProtKB-KW"/>
</dbReference>
<dbReference type="EMBL" id="SNYJ01000010">
    <property type="protein sequence ID" value="TDQ38298.1"/>
    <property type="molecule type" value="Genomic_DNA"/>
</dbReference>
<dbReference type="FunFam" id="3.40.50.300:FF:000016">
    <property type="entry name" value="Oligopeptide ABC transporter ATP-binding component"/>
    <property type="match status" value="1"/>
</dbReference>
<dbReference type="Gene3D" id="3.40.50.300">
    <property type="entry name" value="P-loop containing nucleotide triphosphate hydrolases"/>
    <property type="match status" value="1"/>
</dbReference>
<gene>
    <name evidence="6" type="ORF">EV213_11038</name>
</gene>
<dbReference type="PROSITE" id="PS00211">
    <property type="entry name" value="ABC_TRANSPORTER_1"/>
    <property type="match status" value="1"/>
</dbReference>
<dbReference type="Proteomes" id="UP000295632">
    <property type="component" value="Unassembled WGS sequence"/>
</dbReference>
<feature type="domain" description="ABC transporter" evidence="5">
    <location>
        <begin position="8"/>
        <end position="258"/>
    </location>
</feature>
<evidence type="ECO:0000313" key="7">
    <source>
        <dbReference type="Proteomes" id="UP000295632"/>
    </source>
</evidence>
<dbReference type="Pfam" id="PF08352">
    <property type="entry name" value="oligo_HPY"/>
    <property type="match status" value="1"/>
</dbReference>